<dbReference type="Gene3D" id="3.40.50.300">
    <property type="entry name" value="P-loop containing nucleotide triphosphate hydrolases"/>
    <property type="match status" value="1"/>
</dbReference>
<dbReference type="GO" id="GO:0004385">
    <property type="term" value="F:GMP kinase activity"/>
    <property type="evidence" value="ECO:0007669"/>
    <property type="project" value="TreeGrafter"/>
</dbReference>
<evidence type="ECO:0000256" key="2">
    <source>
        <dbReference type="ARBA" id="ARBA00022679"/>
    </source>
</evidence>
<dbReference type="PANTHER" id="PTHR23117:SF13">
    <property type="entry name" value="GUANYLATE KINASE"/>
    <property type="match status" value="1"/>
</dbReference>
<evidence type="ECO:0000256" key="1">
    <source>
        <dbReference type="ARBA" id="ARBA00005790"/>
    </source>
</evidence>
<dbReference type="SUPFAM" id="SSF52540">
    <property type="entry name" value="P-loop containing nucleoside triphosphate hydrolases"/>
    <property type="match status" value="1"/>
</dbReference>
<evidence type="ECO:0000313" key="5">
    <source>
        <dbReference type="EMBL" id="EOD23612.1"/>
    </source>
</evidence>
<feature type="domain" description="Guanylate kinase-like" evidence="4">
    <location>
        <begin position="1"/>
        <end position="141"/>
    </location>
</feature>
<dbReference type="Pfam" id="PF00625">
    <property type="entry name" value="Guanylate_kin"/>
    <property type="match status" value="1"/>
</dbReference>
<dbReference type="RefSeq" id="XP_005776041.1">
    <property type="nucleotide sequence ID" value="XM_005775984.1"/>
</dbReference>
<accession>R1CM06</accession>
<gene>
    <name evidence="5" type="ORF">EMIHUDRAFT_74366</name>
</gene>
<sequence>SGEVEGEDYRFVSTSEFDAMVERGEFIEWATIGGHRYGTTVASVQALAAEGKVCVLDVDVQGAIAARSDLRPYCVWVAPPSFGALRERLTERGTESEEEISRRVLRAREEIEFSLTTRCFDKVIVNDDFDAASRELREAVLEALAPSA</sequence>
<evidence type="ECO:0000256" key="3">
    <source>
        <dbReference type="ARBA" id="ARBA00022777"/>
    </source>
</evidence>
<dbReference type="HOGENOM" id="CLU_001715_0_3_1"/>
<dbReference type="InterPro" id="IPR008144">
    <property type="entry name" value="Guanylate_kin-like_dom"/>
</dbReference>
<organism evidence="5">
    <name type="scientific">Emiliania huxleyi</name>
    <name type="common">Coccolithophore</name>
    <name type="synonym">Pontosphaera huxleyi</name>
    <dbReference type="NCBI Taxonomy" id="2903"/>
    <lineage>
        <taxon>Eukaryota</taxon>
        <taxon>Haptista</taxon>
        <taxon>Haptophyta</taxon>
        <taxon>Prymnesiophyceae</taxon>
        <taxon>Isochrysidales</taxon>
        <taxon>Noelaerhabdaceae</taxon>
        <taxon>Emiliania</taxon>
    </lineage>
</organism>
<comment type="similarity">
    <text evidence="1">Belongs to the guanylate kinase family.</text>
</comment>
<dbReference type="GO" id="GO:0005829">
    <property type="term" value="C:cytosol"/>
    <property type="evidence" value="ECO:0007669"/>
    <property type="project" value="TreeGrafter"/>
</dbReference>
<dbReference type="InterPro" id="IPR027417">
    <property type="entry name" value="P-loop_NTPase"/>
</dbReference>
<keyword evidence="3" id="KW-0418">Kinase</keyword>
<dbReference type="KEGG" id="ehx:EMIHUDRAFT_74366"/>
<name>R1CM06_EMIHU</name>
<dbReference type="CDD" id="cd00071">
    <property type="entry name" value="GMPK"/>
    <property type="match status" value="1"/>
</dbReference>
<dbReference type="SMART" id="SM00072">
    <property type="entry name" value="GuKc"/>
    <property type="match status" value="1"/>
</dbReference>
<keyword evidence="2" id="KW-0808">Transferase</keyword>
<evidence type="ECO:0000259" key="4">
    <source>
        <dbReference type="PROSITE" id="PS50052"/>
    </source>
</evidence>
<dbReference type="EMBL" id="KB865568">
    <property type="protein sequence ID" value="EOD23612.1"/>
    <property type="molecule type" value="Genomic_DNA"/>
</dbReference>
<feature type="non-terminal residue" evidence="5">
    <location>
        <position position="1"/>
    </location>
</feature>
<dbReference type="AlphaFoldDB" id="R1CM06"/>
<dbReference type="PROSITE" id="PS50052">
    <property type="entry name" value="GUANYLATE_KINASE_2"/>
    <property type="match status" value="1"/>
</dbReference>
<protein>
    <recommendedName>
        <fullName evidence="4">Guanylate kinase-like domain-containing protein</fullName>
    </recommendedName>
</protein>
<dbReference type="GeneID" id="17269157"/>
<dbReference type="InterPro" id="IPR008145">
    <property type="entry name" value="GK/Ca_channel_bsu"/>
</dbReference>
<proteinExistence type="inferred from homology"/>
<dbReference type="PANTHER" id="PTHR23117">
    <property type="entry name" value="GUANYLATE KINASE-RELATED"/>
    <property type="match status" value="1"/>
</dbReference>
<reference evidence="5" key="1">
    <citation type="submission" date="2012-07" db="EMBL/GenBank/DDBJ databases">
        <title>Genome variability drives Emilianias global distribution.</title>
        <authorList>
            <consortium name="DOE Joint Genome Institute"/>
            <person name="Read B."/>
            <person name="Kegel J."/>
            <person name="Klute M."/>
            <person name="Kuo A."/>
            <person name="Lefebvre S.C."/>
            <person name="Maumus F."/>
            <person name="Mayer C."/>
            <person name="Miller J."/>
            <person name="Allen A."/>
            <person name="Bidle K."/>
            <person name="Borodovsky M."/>
            <person name="Bowler C."/>
            <person name="Brownlee C."/>
            <person name="Claverie J.-M."/>
            <person name="Cock M."/>
            <person name="De Vargas C."/>
            <person name="Elias M."/>
            <person name="Frickenhaus S."/>
            <person name="Gladyshev V.N."/>
            <person name="Gonzalez K."/>
            <person name="Guda C."/>
            <person name="Hadaegh A."/>
            <person name="Herman E."/>
            <person name="Iglesias-Rodriguez D."/>
            <person name="Jones B."/>
            <person name="Lawson T."/>
            <person name="Leese F."/>
            <person name="Lin Y.-C."/>
            <person name="Lindquist E."/>
            <person name="Lobanov A."/>
            <person name="Lucas S."/>
            <person name="Malik S.-H.B."/>
            <person name="Marsh M.E."/>
            <person name="Mock T."/>
            <person name="Monier A."/>
            <person name="Moreau H."/>
            <person name="Mueller-Roeber B."/>
            <person name="Napier J."/>
            <person name="Ogata H."/>
            <person name="Parker M."/>
            <person name="Probert I."/>
            <person name="Quesneville H."/>
            <person name="Raines C."/>
            <person name="Rensing S."/>
            <person name="Riano-Pachon D.M."/>
            <person name="Richier S."/>
            <person name="Rokitta S."/>
            <person name="Salamov A."/>
            <person name="Sarno A.F."/>
            <person name="Schmutz J."/>
            <person name="Schroeder D."/>
            <person name="Shiraiwa Y."/>
            <person name="Soanes D.M."/>
            <person name="Valentin K."/>
            <person name="Van Der Giezen M."/>
            <person name="Van Der Peer Y."/>
            <person name="Vardi A."/>
            <person name="Verret F."/>
            <person name="Von Dassow P."/>
            <person name="Wheeler G."/>
            <person name="Williams B."/>
            <person name="Wilson W."/>
            <person name="Wolfe G."/>
            <person name="Wurch L.L."/>
            <person name="Young J."/>
            <person name="Dacks J.B."/>
            <person name="Delwiche C.F."/>
            <person name="Dyhrman S."/>
            <person name="Glockner G."/>
            <person name="John U."/>
            <person name="Richards T."/>
            <person name="Worden A.Z."/>
            <person name="Zhang X."/>
            <person name="Grigoriev I.V."/>
        </authorList>
    </citation>
    <scope>NUCLEOTIDE SEQUENCE</scope>
    <source>
        <strain evidence="5">CCMP1516</strain>
    </source>
</reference>